<dbReference type="Gene3D" id="1.25.40.420">
    <property type="match status" value="1"/>
</dbReference>
<evidence type="ECO:0008006" key="5">
    <source>
        <dbReference type="Google" id="ProtNLM"/>
    </source>
</evidence>
<dbReference type="SUPFAM" id="SSF54695">
    <property type="entry name" value="POZ domain"/>
    <property type="match status" value="1"/>
</dbReference>
<gene>
    <name evidence="3" type="ORF">LARSCL_LOCUS8821</name>
</gene>
<name>A0AAV1ZY19_9ARAC</name>
<dbReference type="InterPro" id="IPR011333">
    <property type="entry name" value="SKP1/BTB/POZ_sf"/>
</dbReference>
<dbReference type="GO" id="GO:0030163">
    <property type="term" value="P:protein catabolic process"/>
    <property type="evidence" value="ECO:0007669"/>
    <property type="project" value="UniProtKB-ARBA"/>
</dbReference>
<accession>A0AAV1ZY19</accession>
<feature type="domain" description="BTB" evidence="1">
    <location>
        <begin position="346"/>
        <end position="413"/>
    </location>
</feature>
<protein>
    <recommendedName>
        <fullName evidence="5">Speckle-type POZ protein</fullName>
    </recommendedName>
</protein>
<dbReference type="SUPFAM" id="SSF49599">
    <property type="entry name" value="TRAF domain-like"/>
    <property type="match status" value="1"/>
</dbReference>
<dbReference type="InterPro" id="IPR002083">
    <property type="entry name" value="MATH/TRAF_dom"/>
</dbReference>
<dbReference type="PANTHER" id="PTHR24413">
    <property type="entry name" value="SPECKLE-TYPE POZ PROTEIN"/>
    <property type="match status" value="1"/>
</dbReference>
<organism evidence="3 4">
    <name type="scientific">Larinioides sclopetarius</name>
    <dbReference type="NCBI Taxonomy" id="280406"/>
    <lineage>
        <taxon>Eukaryota</taxon>
        <taxon>Metazoa</taxon>
        <taxon>Ecdysozoa</taxon>
        <taxon>Arthropoda</taxon>
        <taxon>Chelicerata</taxon>
        <taxon>Arachnida</taxon>
        <taxon>Araneae</taxon>
        <taxon>Araneomorphae</taxon>
        <taxon>Entelegynae</taxon>
        <taxon>Araneoidea</taxon>
        <taxon>Araneidae</taxon>
        <taxon>Larinioides</taxon>
    </lineage>
</organism>
<dbReference type="CDD" id="cd00121">
    <property type="entry name" value="MATH"/>
    <property type="match status" value="1"/>
</dbReference>
<evidence type="ECO:0000259" key="2">
    <source>
        <dbReference type="PROSITE" id="PS50144"/>
    </source>
</evidence>
<feature type="domain" description="MATH" evidence="2">
    <location>
        <begin position="11"/>
        <end position="140"/>
    </location>
</feature>
<keyword evidence="4" id="KW-1185">Reference proteome</keyword>
<dbReference type="Pfam" id="PF22486">
    <property type="entry name" value="MATH_2"/>
    <property type="match status" value="1"/>
</dbReference>
<dbReference type="InterPro" id="IPR008974">
    <property type="entry name" value="TRAF-like"/>
</dbReference>
<dbReference type="EMBL" id="CAXIEN010000096">
    <property type="protein sequence ID" value="CAL1276732.1"/>
    <property type="molecule type" value="Genomic_DNA"/>
</dbReference>
<dbReference type="Gene3D" id="3.30.710.10">
    <property type="entry name" value="Potassium Channel Kv1.1, Chain A"/>
    <property type="match status" value="1"/>
</dbReference>
<sequence length="507" mass="58946">MASQEISEKDCYSVTWYVNNFSYCWQKKDEAIASPIFSIFVPEETKWKLLLFPRGTRNGNSIAFFLHREQDCNGAENVEIEYNLEILNVDGSIIRNSEIKYTFRKNRRWGCPMFLKRNSVLEKSRTKYLPQDILTIRCRIKRLDEKSVEMRQIFARTSINVEKWSLLWAIDDFSNLTPDQKKCLVIKSASNDELIKIDIFLTGGQCFEEKINLNIHPTDRCMKFFTLQTFLTNNIEEIKIDSGKYETWREFREFSTFPLTLSRNKLMKNGYLYLPNDVLTLRLDFAISTGFSFEGVTKIDFGTILHETTNEVRGNVQRCNVEEKVTEDSCTLITDLMSLYNDQNLGDVKLETKTSVFPAHTTILSARSPVFRAMFSADMKEKLNGSVDVSDLDDETVRQLLLFLYSNKLQELKWEDALRLYDAADKYEITSLKDRCSYFLKGNLNLKNACEALILSDLHHDEGLKSTVQDFIMKNAEEIFKSEGWKLLADNNPKLALETALRNWTEK</sequence>
<dbReference type="Gene3D" id="2.60.210.10">
    <property type="entry name" value="Apoptosis, Tumor Necrosis Factor Receptor Associated Protein 2, Chain A"/>
    <property type="match status" value="1"/>
</dbReference>
<comment type="caution">
    <text evidence="3">The sequence shown here is derived from an EMBL/GenBank/DDBJ whole genome shotgun (WGS) entry which is preliminary data.</text>
</comment>
<dbReference type="SMART" id="SM00061">
    <property type="entry name" value="MATH"/>
    <property type="match status" value="1"/>
</dbReference>
<evidence type="ECO:0000313" key="3">
    <source>
        <dbReference type="EMBL" id="CAL1276732.1"/>
    </source>
</evidence>
<evidence type="ECO:0000259" key="1">
    <source>
        <dbReference type="PROSITE" id="PS50097"/>
    </source>
</evidence>
<dbReference type="AlphaFoldDB" id="A0AAV1ZY19"/>
<evidence type="ECO:0000313" key="4">
    <source>
        <dbReference type="Proteomes" id="UP001497382"/>
    </source>
</evidence>
<dbReference type="Pfam" id="PF00651">
    <property type="entry name" value="BTB"/>
    <property type="match status" value="1"/>
</dbReference>
<dbReference type="Proteomes" id="UP001497382">
    <property type="component" value="Unassembled WGS sequence"/>
</dbReference>
<dbReference type="SMART" id="SM00225">
    <property type="entry name" value="BTB"/>
    <property type="match status" value="1"/>
</dbReference>
<proteinExistence type="predicted"/>
<dbReference type="PROSITE" id="PS50144">
    <property type="entry name" value="MATH"/>
    <property type="match status" value="1"/>
</dbReference>
<reference evidence="3 4" key="1">
    <citation type="submission" date="2024-04" db="EMBL/GenBank/DDBJ databases">
        <authorList>
            <person name="Rising A."/>
            <person name="Reimegard J."/>
            <person name="Sonavane S."/>
            <person name="Akerstrom W."/>
            <person name="Nylinder S."/>
            <person name="Hedman E."/>
            <person name="Kallberg Y."/>
        </authorList>
    </citation>
    <scope>NUCLEOTIDE SEQUENCE [LARGE SCALE GENOMIC DNA]</scope>
</reference>
<dbReference type="InterPro" id="IPR000210">
    <property type="entry name" value="BTB/POZ_dom"/>
</dbReference>
<dbReference type="PROSITE" id="PS50097">
    <property type="entry name" value="BTB"/>
    <property type="match status" value="1"/>
</dbReference>